<keyword evidence="2" id="KW-0472">Membrane</keyword>
<keyword evidence="5" id="KW-1185">Reference proteome</keyword>
<proteinExistence type="predicted"/>
<protein>
    <recommendedName>
        <fullName evidence="3">Peptidase M56 domain-containing protein</fullName>
    </recommendedName>
</protein>
<feature type="compositionally biased region" description="Basic and acidic residues" evidence="1">
    <location>
        <begin position="1425"/>
        <end position="1434"/>
    </location>
</feature>
<dbReference type="InterPro" id="IPR008756">
    <property type="entry name" value="Peptidase_M56"/>
</dbReference>
<evidence type="ECO:0000256" key="2">
    <source>
        <dbReference type="SAM" id="Phobius"/>
    </source>
</evidence>
<feature type="transmembrane region" description="Helical" evidence="2">
    <location>
        <begin position="56"/>
        <end position="77"/>
    </location>
</feature>
<feature type="transmembrane region" description="Helical" evidence="2">
    <location>
        <begin position="20"/>
        <end position="44"/>
    </location>
</feature>
<dbReference type="PANTHER" id="PTHR34978">
    <property type="entry name" value="POSSIBLE SENSOR-TRANSDUCER PROTEIN BLAR"/>
    <property type="match status" value="1"/>
</dbReference>
<dbReference type="Proteomes" id="UP000785679">
    <property type="component" value="Unassembled WGS sequence"/>
</dbReference>
<feature type="transmembrane region" description="Helical" evidence="2">
    <location>
        <begin position="168"/>
        <end position="191"/>
    </location>
</feature>
<keyword evidence="2" id="KW-0812">Transmembrane</keyword>
<reference evidence="4" key="1">
    <citation type="submission" date="2019-06" db="EMBL/GenBank/DDBJ databases">
        <authorList>
            <person name="Zheng W."/>
        </authorList>
    </citation>
    <scope>NUCLEOTIDE SEQUENCE</scope>
    <source>
        <strain evidence="4">QDHG01</strain>
    </source>
</reference>
<evidence type="ECO:0000313" key="4">
    <source>
        <dbReference type="EMBL" id="TNV71574.1"/>
    </source>
</evidence>
<sequence length="2000" mass="219907">METMTMPDLFDPPRISEIWMTGIRAALIHGAIALLFVTMFVTAFRNRLSHSFAHGAFLLVPSKAILAAIFAISSTTVPVNVPVPAEWFESGSENDNSPAMVSSIPDETKAVAQIAFQDEPQPLDFDDRPTVVVNSSPDIAGGDSVEQTLAQADGPELSSESRTVLRSLSPLVSCCFIWIAVVSILTIRWTLVSYRFAQSVRRTSHPSSESTIAMVIAQASQIGLRRVPRIATTSAVASPAVFGLIRPTLLIPDGFESAFDECEMRWAIAHELAHLKRRDLWAVAFERAVGLAGFFHPALWISRRATANFREQACDDFACRVTGLPPRACAETFLKILVWADRRPAFVQGSPLVLGLNPRYLAIRRRIENMTDTSNSKRHARLGVKSAVSLIALTAFAAIPISPKLIAMSPVQANQEPVDQNEKQNRTTENAGVRLTLKDAETGQPIAGAEVISFSDNIRSIDTTDSSGHVKIDSDPQRNNSLTIHVNKDGYLQWNVIYDRSSLLLPFPPEAEIEGKLVRGATIGGRVTDKDGLPIADAKVTYAYELTRDGKRDRVSSKEVRTDADGRWISSSFDSQADRVRIKARHPKYVMGLSPYVADPRSEIVEPFRELVDRTHTVRMQPGHKFEAKVIGPNGHPVEGARAYLDYWNGYLEDAGVSSNAEGLLEVANLGSLDGSPYRSIQAIVHKPGIGWYSMKLTEKSYDQPMTIRLEPPRKFTMQVVDPGGKPIVSAQVRPDYLPPEITVRGTYRTDEQGIFETDDFPPGKWPMIAMKAGFEGDSIQADAASSPEMKLILRPEPRVEGTVTDSLTGEPVKSFRIIQVHDGQDLRQREIGSSEVAGRFIQNWFYAVPGENQLDTKIRIRIEADGYEPFETEPFLVSKPPAMLGIAMKSDTRSKFITGKVLKPDGTPAADAEVSYFTVMGDSGRAVEPGINRGRIERIRKDGGLIGRRSIENLRNLTRTAPDGTFRIPVDFDRIGLVVTHESGAYRAGAVSQAPNEPVELKLLPLGQVEGQVLVAGKPMASKQLTFEYIFDEQQGRSSFSIPIQGVTDENGRFVFDRIVPGKIQVRYPRANDGGRSGFSGALLDVAPGATTRLRASVSDFGLEEVVLDVNGKETSKFLRGEKEPIFRVFGYAKDPETRQPVTPVMAILMTGLEGDDVSINSSGGGSPEGAFQAEYVWSNRPKVEVGKIDPYLVVYANGYEPYVSSQRIKHGNESSRTYVLLKKVDAAKMRTYAGSILRNDGSPALGAKITSTVVDPGIKVGDSIFRWRLNDHQAHEVDNTGKFEIVSPRELDTLFVKDDSGYVILKASDAVNPNKPESKLTPWARIEGKVKFAGKPIEKLALTLSYDGVALPSDQARANVKIDRDGNFSVPQALSRPATLSFYDTSVEGKSRLAKSVIVEAKPGESARTEVLIEGDAAAPDSKPLEKTKTDVSKSVSQLEQAPKPVPSGNAVKQSRPEFPAATGKFIVGRVLKPDGTPAIGAEVGIYTSQDDRNGRFLPRMNREGRIDAIEHKAIIRGERRDSEREPVITDADGRFRLPVWAEKFGWFVTHDSGSLRSAQLAELPEGELELKLQSFGRIEGRLLVDGEPANQMFVQIHMRNAANSPEELQGEYRRTQTDTEGRFVIDRVSEGPHHLRYPDMSDNVEEGVTIPQEIVMKAGDTIRSEVNLSKHGWEEKLFNDQGAIVSRKGHGAFATGFRVYGQVLDADTGEPVSPVFAHLASGNKGDSIQTFNPAFRKNLFEVSRLFVGDLTEDTDRIDPYIVVASPLYEPYVSPKRIRRGGEPVRHDVRLKKLPSDKLHNFEGQVLDPSGNPAKGVKIWHELPMASVSVGLSELGWKFSFPDPTIVSDSGKFQFADPKVEGKLMFASETGVAVVDRSEFSKLPGGVVRLGEWGKVRMKFTHAGQPFTNLGFSMSVEEGWRLRYNPVSSYYSQPDGSFLLDRVPPGPLALSVSVRSKPSRSIKSFTVNVKAGETTEVDAKITDEELQKVLEIEQASGS</sequence>
<feature type="domain" description="Peptidase M56" evidence="3">
    <location>
        <begin position="174"/>
        <end position="321"/>
    </location>
</feature>
<evidence type="ECO:0000256" key="1">
    <source>
        <dbReference type="SAM" id="MobiDB-lite"/>
    </source>
</evidence>
<dbReference type="PANTHER" id="PTHR34978:SF3">
    <property type="entry name" value="SLR0241 PROTEIN"/>
    <property type="match status" value="1"/>
</dbReference>
<organism evidence="4 5">
    <name type="scientific">Halteria grandinella</name>
    <dbReference type="NCBI Taxonomy" id="5974"/>
    <lineage>
        <taxon>Eukaryota</taxon>
        <taxon>Sar</taxon>
        <taxon>Alveolata</taxon>
        <taxon>Ciliophora</taxon>
        <taxon>Intramacronucleata</taxon>
        <taxon>Spirotrichea</taxon>
        <taxon>Stichotrichia</taxon>
        <taxon>Sporadotrichida</taxon>
        <taxon>Halteriidae</taxon>
        <taxon>Halteria</taxon>
    </lineage>
</organism>
<name>A0A8J8NB17_HALGN</name>
<dbReference type="EMBL" id="RRYP01029752">
    <property type="protein sequence ID" value="TNV71574.1"/>
    <property type="molecule type" value="Genomic_DNA"/>
</dbReference>
<feature type="region of interest" description="Disordered" evidence="1">
    <location>
        <begin position="1416"/>
        <end position="1458"/>
    </location>
</feature>
<feature type="transmembrane region" description="Helical" evidence="2">
    <location>
        <begin position="382"/>
        <end position="401"/>
    </location>
</feature>
<evidence type="ECO:0000313" key="5">
    <source>
        <dbReference type="Proteomes" id="UP000785679"/>
    </source>
</evidence>
<dbReference type="Pfam" id="PF05569">
    <property type="entry name" value="Peptidase_M56"/>
    <property type="match status" value="1"/>
</dbReference>
<dbReference type="CDD" id="cd07341">
    <property type="entry name" value="M56_BlaR1_MecR1_like"/>
    <property type="match status" value="1"/>
</dbReference>
<evidence type="ECO:0000259" key="3">
    <source>
        <dbReference type="Pfam" id="PF05569"/>
    </source>
</evidence>
<accession>A0A8J8NB17</accession>
<dbReference type="InterPro" id="IPR052173">
    <property type="entry name" value="Beta-lactam_resp_regulator"/>
</dbReference>
<gene>
    <name evidence="4" type="ORF">FGO68_gene8817</name>
</gene>
<keyword evidence="2" id="KW-1133">Transmembrane helix</keyword>
<dbReference type="OrthoDB" id="10692611at2759"/>
<comment type="caution">
    <text evidence="4">The sequence shown here is derived from an EMBL/GenBank/DDBJ whole genome shotgun (WGS) entry which is preliminary data.</text>
</comment>